<proteinExistence type="predicted"/>
<dbReference type="Proteomes" id="UP001732700">
    <property type="component" value="Chromosome 7A"/>
</dbReference>
<protein>
    <submittedName>
        <fullName evidence="1">Uncharacterized protein</fullName>
    </submittedName>
</protein>
<sequence>MADARGSWSWDVPSFQPPQQAAAAMPLASPTAMPRAPPTAMVARSSEGPPRAAGAMPVADRLDQLADSVQLAREDCLELRQEASDLLEYSNAKLGRVTRYLGFLADRTRKLDEAALETETRITPLINEKKRLFNDLLTLKGNVKVFCRSRPLFEDEGPSAVEFPDDCTIRVNTGDESLTNPKKDYEFDRVYGPHIGQGELFHDVQPFVQSALDGHNISIFAYGQSCSGKTHTLEGSSHDRGLYLRCFEELFDLSNSDTTSTSHFNFYFTACELYNDQVRDLLSESRSTVPKVRMGVQESFVELVQEKVENPLEFSGALKAALQNQSVNSTKAMVSHLIITIHIHYRNYVTGEHLYSKLSLVDLPASECLLEEDANRDDVTDCLHVSKSLSALGDALASLSAKKEPVLSGNSRLTQILADSLGSSSKILLVVHVSPSASNLSRTLSTLSFSSRARNAELSLGNRDTIKKWRDVANDSRKELHEKEKEVSDLRQEVLGLKLSLKEANDQCTLLFNEVQKTSGVSSTLQNDLKSENLMLADKHKIEKEQNNQLRDQISRLLEAEQEQKMKMRERDLTIQSLQAKLKSIESQLNEALNSSDARSTVGSESASVISTPKMTESTADSLSVTKRLEEELAKRDALIEKLHEENEKLFDRLTEKSGLGSSPQAPSPSSNQTTNTQGRNIGRSNSARTQSQSPDVFPPRQSQDKTGNSGAIVKSSNELAKTTPAGEYLTSALADFDPNHFEGFAAIADGANKLLMLVLAAVIKAGAAREHEILAEIRDAVFSFIRKMEPRKVMDTMLVSRVRILYIRSLLARSPELQSIKVSPIERFLEKSGTSRSRSSSRGSSPGRSPGYHHDHGRIALIDENVHGFKVHIKQEKKSKFSSIVLKLRGIEEETWRQHVTGGKLREITEEAKAFAIGNKALAALFVHTPAGELQRQIRAWLAENFDFLSVTGGDVSGGTTGQLELLSTAIMDGWMAGLGTAQPPSTDALGQLLSEYAKRVYTSQLQHLKDIAGTLSTEEADDPVHVSKLRSALESVDHKRRKIMQQMRGDTALLTKEEGGSPIRNPPTAAEDARLASLISLDNILKQVKEVMKQSSSRPLRASKKKALLESLDNLLAQMPSLLDIDHPCAQKQIMEARSTVESLQEDPDDPATDPNSNSNTLGESEVSQWNVLQFNTGTTAPFIIKCGANSSCELVIKADQRVQEPKGGEVIRVVPRPSVLADMGFEEMKGLFEQLPEAVSLLALARSADGTRARYSRLYRTLASKVPALKEIVAEMERGGVFKDVRS</sequence>
<reference evidence="1" key="1">
    <citation type="submission" date="2021-05" db="EMBL/GenBank/DDBJ databases">
        <authorList>
            <person name="Scholz U."/>
            <person name="Mascher M."/>
            <person name="Fiebig A."/>
        </authorList>
    </citation>
    <scope>NUCLEOTIDE SEQUENCE [LARGE SCALE GENOMIC DNA]</scope>
</reference>
<keyword evidence="2" id="KW-1185">Reference proteome</keyword>
<organism evidence="1 2">
    <name type="scientific">Avena sativa</name>
    <name type="common">Oat</name>
    <dbReference type="NCBI Taxonomy" id="4498"/>
    <lineage>
        <taxon>Eukaryota</taxon>
        <taxon>Viridiplantae</taxon>
        <taxon>Streptophyta</taxon>
        <taxon>Embryophyta</taxon>
        <taxon>Tracheophyta</taxon>
        <taxon>Spermatophyta</taxon>
        <taxon>Magnoliopsida</taxon>
        <taxon>Liliopsida</taxon>
        <taxon>Poales</taxon>
        <taxon>Poaceae</taxon>
        <taxon>BOP clade</taxon>
        <taxon>Pooideae</taxon>
        <taxon>Poodae</taxon>
        <taxon>Poeae</taxon>
        <taxon>Poeae Chloroplast Group 1 (Aveneae type)</taxon>
        <taxon>Aveninae</taxon>
        <taxon>Avena</taxon>
    </lineage>
</organism>
<evidence type="ECO:0000313" key="2">
    <source>
        <dbReference type="Proteomes" id="UP001732700"/>
    </source>
</evidence>
<dbReference type="EnsemblPlants" id="AVESA.00010b.r2.7AG1209240.1">
    <property type="protein sequence ID" value="AVESA.00010b.r2.7AG1209240.1.CDS"/>
    <property type="gene ID" value="AVESA.00010b.r2.7AG1209240"/>
</dbReference>
<accession>A0ACD5ZR26</accession>
<name>A0ACD5ZR26_AVESA</name>
<evidence type="ECO:0000313" key="1">
    <source>
        <dbReference type="EnsemblPlants" id="AVESA.00010b.r2.7AG1209240.1.CDS"/>
    </source>
</evidence>
<reference evidence="1" key="2">
    <citation type="submission" date="2025-09" db="UniProtKB">
        <authorList>
            <consortium name="EnsemblPlants"/>
        </authorList>
    </citation>
    <scope>IDENTIFICATION</scope>
</reference>